<proteinExistence type="predicted"/>
<dbReference type="InterPro" id="IPR009057">
    <property type="entry name" value="Homeodomain-like_sf"/>
</dbReference>
<dbReference type="Gene3D" id="1.10.10.2690">
    <property type="match status" value="1"/>
</dbReference>
<feature type="region of interest" description="Disordered" evidence="3">
    <location>
        <begin position="383"/>
        <end position="410"/>
    </location>
</feature>
<evidence type="ECO:0000313" key="5">
    <source>
        <dbReference type="EMBL" id="CUR54393.1"/>
    </source>
</evidence>
<keyword evidence="1" id="KW-0805">Transcription regulation</keyword>
<evidence type="ECO:0000256" key="3">
    <source>
        <dbReference type="SAM" id="MobiDB-lite"/>
    </source>
</evidence>
<dbReference type="PANTHER" id="PTHR35004">
    <property type="entry name" value="TRANSPOSASE RV3428C-RELATED"/>
    <property type="match status" value="1"/>
</dbReference>
<dbReference type="Gene3D" id="3.30.420.10">
    <property type="entry name" value="Ribonuclease H-like superfamily/Ribonuclease H"/>
    <property type="match status" value="1"/>
</dbReference>
<feature type="domain" description="Integrase catalytic" evidence="4">
    <location>
        <begin position="134"/>
        <end position="304"/>
    </location>
</feature>
<dbReference type="GO" id="GO:0003676">
    <property type="term" value="F:nucleic acid binding"/>
    <property type="evidence" value="ECO:0007669"/>
    <property type="project" value="InterPro"/>
</dbReference>
<evidence type="ECO:0000259" key="4">
    <source>
        <dbReference type="PROSITE" id="PS50994"/>
    </source>
</evidence>
<dbReference type="InterPro" id="IPR047656">
    <property type="entry name" value="IS481-like_transpos"/>
</dbReference>
<evidence type="ECO:0000256" key="2">
    <source>
        <dbReference type="ARBA" id="ARBA00023163"/>
    </source>
</evidence>
<dbReference type="SUPFAM" id="SSF46689">
    <property type="entry name" value="Homeodomain-like"/>
    <property type="match status" value="1"/>
</dbReference>
<organism evidence="5">
    <name type="scientific">metagenome</name>
    <dbReference type="NCBI Taxonomy" id="256318"/>
    <lineage>
        <taxon>unclassified sequences</taxon>
        <taxon>metagenomes</taxon>
    </lineage>
</organism>
<reference evidence="5" key="1">
    <citation type="submission" date="2015-08" db="EMBL/GenBank/DDBJ databases">
        <authorList>
            <person name="Babu N.S."/>
            <person name="Beckwith C.J."/>
            <person name="Beseler K.G."/>
            <person name="Brison A."/>
            <person name="Carone J.V."/>
            <person name="Caskin T.P."/>
            <person name="Diamond M."/>
            <person name="Durham M.E."/>
            <person name="Foxe J.M."/>
            <person name="Go M."/>
            <person name="Henderson B.A."/>
            <person name="Jones I.B."/>
            <person name="McGettigan J.A."/>
            <person name="Micheletti S.J."/>
            <person name="Nasrallah M.E."/>
            <person name="Ortiz D."/>
            <person name="Piller C.R."/>
            <person name="Privatt S.R."/>
            <person name="Schneider S.L."/>
            <person name="Sharp S."/>
            <person name="Smith T.C."/>
            <person name="Stanton J.D."/>
            <person name="Ullery H.E."/>
            <person name="Wilson R.J."/>
            <person name="Serrano M.G."/>
            <person name="Buck G."/>
            <person name="Lee V."/>
            <person name="Wang Y."/>
            <person name="Carvalho R."/>
            <person name="Voegtly L."/>
            <person name="Shi R."/>
            <person name="Duckworth R."/>
            <person name="Johnson A."/>
            <person name="Loviza R."/>
            <person name="Walstead R."/>
            <person name="Shah Z."/>
            <person name="Kiflezghi M."/>
            <person name="Wade K."/>
            <person name="Ball S.L."/>
            <person name="Bradley K.W."/>
            <person name="Asai D.J."/>
            <person name="Bowman C.A."/>
            <person name="Russell D.A."/>
            <person name="Pope W.H."/>
            <person name="Jacobs-Sera D."/>
            <person name="Hendrix R.W."/>
            <person name="Hatfull G.F."/>
        </authorList>
    </citation>
    <scope>NUCLEOTIDE SEQUENCE</scope>
</reference>
<feature type="compositionally biased region" description="Polar residues" evidence="3">
    <location>
        <begin position="393"/>
        <end position="410"/>
    </location>
</feature>
<keyword evidence="2" id="KW-0804">Transcription</keyword>
<accession>A0A2P2BXF6</accession>
<dbReference type="InterPro" id="IPR012337">
    <property type="entry name" value="RNaseH-like_sf"/>
</dbReference>
<dbReference type="EMBL" id="CZKA01000007">
    <property type="protein sequence ID" value="CUR54393.1"/>
    <property type="molecule type" value="Genomic_DNA"/>
</dbReference>
<dbReference type="InterPro" id="IPR036397">
    <property type="entry name" value="RNaseH_sf"/>
</dbReference>
<name>A0A2P2BXF6_9ZZZZ</name>
<dbReference type="InterPro" id="IPR053721">
    <property type="entry name" value="Fimbrial_Adhesin_Reg"/>
</dbReference>
<dbReference type="GO" id="GO:0015074">
    <property type="term" value="P:DNA integration"/>
    <property type="evidence" value="ECO:0007669"/>
    <property type="project" value="InterPro"/>
</dbReference>
<evidence type="ECO:0000256" key="1">
    <source>
        <dbReference type="ARBA" id="ARBA00023015"/>
    </source>
</evidence>
<dbReference type="PANTHER" id="PTHR35004:SF7">
    <property type="entry name" value="INTEGRASE PROTEIN"/>
    <property type="match status" value="1"/>
</dbReference>
<dbReference type="Pfam" id="PF13565">
    <property type="entry name" value="HTH_32"/>
    <property type="match status" value="1"/>
</dbReference>
<protein>
    <recommendedName>
        <fullName evidence="4">Integrase catalytic domain-containing protein</fullName>
    </recommendedName>
</protein>
<dbReference type="NCBIfam" id="NF033577">
    <property type="entry name" value="transpos_IS481"/>
    <property type="match status" value="1"/>
</dbReference>
<dbReference type="Pfam" id="PF13683">
    <property type="entry name" value="rve_3"/>
    <property type="match status" value="1"/>
</dbReference>
<dbReference type="AlphaFoldDB" id="A0A2P2BXF6"/>
<dbReference type="PROSITE" id="PS50994">
    <property type="entry name" value="INTEGRASE"/>
    <property type="match status" value="1"/>
</dbReference>
<dbReference type="SUPFAM" id="SSF53098">
    <property type="entry name" value="Ribonuclease H-like"/>
    <property type="match status" value="1"/>
</dbReference>
<dbReference type="InterPro" id="IPR001584">
    <property type="entry name" value="Integrase_cat-core"/>
</dbReference>
<gene>
    <name evidence="5" type="ORF">NOCA2150135</name>
</gene>
<sequence length="410" mass="46118">MRELSVAEQRYQAVLAVISDGESVTDVAARFGVSRKTVHGWLARYEAGGLENLGDRSHRPRSCPHQIGGDVEVAIAQMRSSHPSWGPRRIVFELGGQGVEPVPSESAVYRALVRLNLIDPAGRRRRDRKWKRWERGAPMELWQMDTVGGFVMADGSRAKALTGVDDHSRFCVSAYLMRRESSQRVCEGLALALRTWGVPEQILTDNGKVFTGRFNRPPVEVLFDRVCRENGIGHLLTQSRSPTTTGKIERFHRAMRTEFRTDRVFKDLARAQAELDEWVADYNTNRPHQALDMATPAARFLQPHEAPVLKLRASRSIGRPSEDRPDGIWVTRRASAVGVVCVNWQQVCLGVAAAGRPVDVWVTDHVLQFYDGDQLLRTEKRTTTGEVRVKRSQAPQRQPKVKSSVTDQPN</sequence>